<evidence type="ECO:0000313" key="3">
    <source>
        <dbReference type="Proteomes" id="UP001596157"/>
    </source>
</evidence>
<keyword evidence="3" id="KW-1185">Reference proteome</keyword>
<reference evidence="3" key="1">
    <citation type="journal article" date="2019" name="Int. J. Syst. Evol. Microbiol.">
        <title>The Global Catalogue of Microorganisms (GCM) 10K type strain sequencing project: providing services to taxonomists for standard genome sequencing and annotation.</title>
        <authorList>
            <consortium name="The Broad Institute Genomics Platform"/>
            <consortium name="The Broad Institute Genome Sequencing Center for Infectious Disease"/>
            <person name="Wu L."/>
            <person name="Ma J."/>
        </authorList>
    </citation>
    <scope>NUCLEOTIDE SEQUENCE [LARGE SCALE GENOMIC DNA]</scope>
    <source>
        <strain evidence="3">CCUG 59778</strain>
    </source>
</reference>
<evidence type="ECO:0000256" key="1">
    <source>
        <dbReference type="SAM" id="SignalP"/>
    </source>
</evidence>
<evidence type="ECO:0008006" key="4">
    <source>
        <dbReference type="Google" id="ProtNLM"/>
    </source>
</evidence>
<dbReference type="Proteomes" id="UP001596157">
    <property type="component" value="Unassembled WGS sequence"/>
</dbReference>
<dbReference type="RefSeq" id="WP_378249066.1">
    <property type="nucleotide sequence ID" value="NZ_JBHSKF010000010.1"/>
</dbReference>
<feature type="chain" id="PRO_5046556946" description="Mce-associated membrane protein" evidence="1">
    <location>
        <begin position="26"/>
        <end position="139"/>
    </location>
</feature>
<gene>
    <name evidence="2" type="ORF">ACFPM7_19375</name>
</gene>
<sequence>MTPKARRALGITLALAAVATLAALALTTTWRTPPPRPDDPGPAAAEQYARDYITALNTGDPTTLATLIGRAPDSPEVTTLLTTHGNRSLTDVAIRVKEEFRNVYLVWIDATTSTGEPVHLYEQLEWDRDRWWLAPPATP</sequence>
<protein>
    <recommendedName>
        <fullName evidence="4">Mce-associated membrane protein</fullName>
    </recommendedName>
</protein>
<comment type="caution">
    <text evidence="2">The sequence shown here is derived from an EMBL/GenBank/DDBJ whole genome shotgun (WGS) entry which is preliminary data.</text>
</comment>
<evidence type="ECO:0000313" key="2">
    <source>
        <dbReference type="EMBL" id="MFC5289218.1"/>
    </source>
</evidence>
<keyword evidence="1" id="KW-0732">Signal</keyword>
<dbReference type="EMBL" id="JBHSKF010000010">
    <property type="protein sequence ID" value="MFC5289218.1"/>
    <property type="molecule type" value="Genomic_DNA"/>
</dbReference>
<proteinExistence type="predicted"/>
<feature type="signal peptide" evidence="1">
    <location>
        <begin position="1"/>
        <end position="25"/>
    </location>
</feature>
<name>A0ABW0ES49_9PSEU</name>
<accession>A0ABW0ES49</accession>
<organism evidence="2 3">
    <name type="scientific">Actinokineospora guangxiensis</name>
    <dbReference type="NCBI Taxonomy" id="1490288"/>
    <lineage>
        <taxon>Bacteria</taxon>
        <taxon>Bacillati</taxon>
        <taxon>Actinomycetota</taxon>
        <taxon>Actinomycetes</taxon>
        <taxon>Pseudonocardiales</taxon>
        <taxon>Pseudonocardiaceae</taxon>
        <taxon>Actinokineospora</taxon>
    </lineage>
</organism>